<organism evidence="4 5">
    <name type="scientific">Rhodobacter lacus</name>
    <dbReference type="NCBI Taxonomy" id="1641972"/>
    <lineage>
        <taxon>Bacteria</taxon>
        <taxon>Pseudomonadati</taxon>
        <taxon>Pseudomonadota</taxon>
        <taxon>Alphaproteobacteria</taxon>
        <taxon>Rhodobacterales</taxon>
        <taxon>Rhodobacter group</taxon>
        <taxon>Rhodobacter</taxon>
    </lineage>
</organism>
<reference evidence="5" key="1">
    <citation type="journal article" date="2019" name="Int. J. Syst. Evol. Microbiol.">
        <title>The Global Catalogue of Microorganisms (GCM) 10K type strain sequencing project: providing services to taxonomists for standard genome sequencing and annotation.</title>
        <authorList>
            <consortium name="The Broad Institute Genomics Platform"/>
            <consortium name="The Broad Institute Genome Sequencing Center for Infectious Disease"/>
            <person name="Wu L."/>
            <person name="Ma J."/>
        </authorList>
    </citation>
    <scope>NUCLEOTIDE SEQUENCE [LARGE SCALE GENOMIC DNA]</scope>
    <source>
        <strain evidence="5">CCUG 55131</strain>
    </source>
</reference>
<name>A0ABW5A794_9RHOB</name>
<protein>
    <submittedName>
        <fullName evidence="4">Glycosyltransferase family 2 protein</fullName>
        <ecNumber evidence="4">2.4.-.-</ecNumber>
    </submittedName>
</protein>
<evidence type="ECO:0000256" key="2">
    <source>
        <dbReference type="ARBA" id="ARBA00022692"/>
    </source>
</evidence>
<evidence type="ECO:0000313" key="5">
    <source>
        <dbReference type="Proteomes" id="UP001597413"/>
    </source>
</evidence>
<dbReference type="Proteomes" id="UP001597413">
    <property type="component" value="Unassembled WGS sequence"/>
</dbReference>
<keyword evidence="4" id="KW-0328">Glycosyltransferase</keyword>
<sequence>MRALAVLTVKNEAAFLIEWLAHHRAVGFTDFLVFSNDCTDGTDAMLDRLERLGHLTHLRNPGPWPEGPQWAALKTAERHPLFAAADWVLVCDIDEFVNIHVGDGTLGALLAALPEADAIALTWRMFGNCGVVDYVDRPVTEQFPRAAPPGMLWPWRASLIKTLFRNTGAYRKLGVHRPRAPVEARMAGTRWVDGAGRALPERFRKQGLFTPLGENPWRLVQLNHYALGAMQSYVLKCDRGRANREASTFDISYWVERNFCIEEDRTITRYAAPTAAGMAELRADPEIDRLHRAAVIWRQTRLCELMLEEPFRALFGRLMLTPPSRPLPPPLAARMRALGLAAAGRRGPPD</sequence>
<keyword evidence="3" id="KW-0472">Membrane</keyword>
<dbReference type="EC" id="2.4.-.-" evidence="4"/>
<keyword evidence="5" id="KW-1185">Reference proteome</keyword>
<dbReference type="GO" id="GO:0016757">
    <property type="term" value="F:glycosyltransferase activity"/>
    <property type="evidence" value="ECO:0007669"/>
    <property type="project" value="UniProtKB-KW"/>
</dbReference>
<keyword evidence="3" id="KW-1133">Transmembrane helix</keyword>
<dbReference type="SUPFAM" id="SSF53448">
    <property type="entry name" value="Nucleotide-diphospho-sugar transferases"/>
    <property type="match status" value="1"/>
</dbReference>
<dbReference type="Pfam" id="PF13704">
    <property type="entry name" value="Glyco_tranf_2_4"/>
    <property type="match status" value="1"/>
</dbReference>
<evidence type="ECO:0000313" key="4">
    <source>
        <dbReference type="EMBL" id="MFD2174197.1"/>
    </source>
</evidence>
<dbReference type="PANTHER" id="PTHR21461">
    <property type="entry name" value="GLYCOSYLTRANSFERASE FAMILY 92 PROTEIN"/>
    <property type="match status" value="1"/>
</dbReference>
<dbReference type="EMBL" id="JBHUIX010000009">
    <property type="protein sequence ID" value="MFD2174197.1"/>
    <property type="molecule type" value="Genomic_DNA"/>
</dbReference>
<comment type="caution">
    <text evidence="4">The sequence shown here is derived from an EMBL/GenBank/DDBJ whole genome shotgun (WGS) entry which is preliminary data.</text>
</comment>
<gene>
    <name evidence="4" type="ORF">ACFSM0_08865</name>
</gene>
<comment type="subcellular location">
    <subcellularLocation>
        <location evidence="1">Membrane</location>
        <topology evidence="1">Single-pass membrane protein</topology>
    </subcellularLocation>
</comment>
<keyword evidence="4" id="KW-0808">Transferase</keyword>
<proteinExistence type="predicted"/>
<keyword evidence="2" id="KW-0812">Transmembrane</keyword>
<accession>A0ABW5A794</accession>
<dbReference type="RefSeq" id="WP_377389447.1">
    <property type="nucleotide sequence ID" value="NZ_JBHUIX010000009.1"/>
</dbReference>
<evidence type="ECO:0000256" key="1">
    <source>
        <dbReference type="ARBA" id="ARBA00004167"/>
    </source>
</evidence>
<evidence type="ECO:0000256" key="3">
    <source>
        <dbReference type="ARBA" id="ARBA00022989"/>
    </source>
</evidence>
<dbReference type="InterPro" id="IPR029044">
    <property type="entry name" value="Nucleotide-diphossugar_trans"/>
</dbReference>
<dbReference type="PANTHER" id="PTHR21461:SF69">
    <property type="entry name" value="GLYCOSYLTRANSFERASE FAMILY 92 PROTEIN"/>
    <property type="match status" value="1"/>
</dbReference>